<keyword evidence="11" id="KW-1185">Reference proteome</keyword>
<dbReference type="Pfam" id="PF02949">
    <property type="entry name" value="7tm_6"/>
    <property type="match status" value="1"/>
</dbReference>
<evidence type="ECO:0000256" key="4">
    <source>
        <dbReference type="ARBA" id="ARBA00022692"/>
    </source>
</evidence>
<comment type="subcellular location">
    <subcellularLocation>
        <location evidence="1 10">Cell membrane</location>
        <topology evidence="1 10">Multi-pass membrane protein</topology>
    </subcellularLocation>
</comment>
<dbReference type="AlphaFoldDB" id="A0A9R1TIZ0"/>
<evidence type="ECO:0000256" key="3">
    <source>
        <dbReference type="ARBA" id="ARBA00022606"/>
    </source>
</evidence>
<name>A0A9R1TIZ0_9HYME</name>
<evidence type="ECO:0000256" key="2">
    <source>
        <dbReference type="ARBA" id="ARBA00022475"/>
    </source>
</evidence>
<proteinExistence type="inferred from homology"/>
<dbReference type="GO" id="GO:0005549">
    <property type="term" value="F:odorant binding"/>
    <property type="evidence" value="ECO:0007669"/>
    <property type="project" value="InterPro"/>
</dbReference>
<keyword evidence="2" id="KW-1003">Cell membrane</keyword>
<comment type="caution">
    <text evidence="10">Lacks conserved residue(s) required for the propagation of feature annotation.</text>
</comment>
<feature type="transmembrane region" description="Helical" evidence="10">
    <location>
        <begin position="272"/>
        <end position="294"/>
    </location>
</feature>
<sequence>MSLEYCEIEGNERIDEDFRRIGTLLIWQKYFLTIGGLWPMERTYIRCSIWTVYLALHLVMEYIELFTSYGNFNYAVISVLESTMQSMVFIKLIAFRYSKTLYRLLEAMREEFSGDMCDNREEKKLYLKFHQLSRWYYKLSVPYIMCGATLYVGRPMITSFFSGSFGDNSSTMVFPFQIKLPFAVLDMQTYMITYAYLIPMVYLLACQNAWICLLITIQLHICGQLSVVEYRLRNLADENHFSRNSHTIFKSSVDLHSRAIWMSKSFDNNFHLVLLVDLVVMTLMLGLISYIIVIADALEDSSTGPVFIFCGFATLALIYGYCIVGEALSVESSKIHTAYSECMWHESSGNFRKAVMIGLLGSQEPLRMTAGKFFIFSLSGFTNVI</sequence>
<dbReference type="KEGG" id="fas:105270514"/>
<evidence type="ECO:0000256" key="10">
    <source>
        <dbReference type="RuleBase" id="RU351113"/>
    </source>
</evidence>
<dbReference type="GO" id="GO:0007165">
    <property type="term" value="P:signal transduction"/>
    <property type="evidence" value="ECO:0007669"/>
    <property type="project" value="UniProtKB-KW"/>
</dbReference>
<dbReference type="GO" id="GO:0005886">
    <property type="term" value="C:plasma membrane"/>
    <property type="evidence" value="ECO:0007669"/>
    <property type="project" value="UniProtKB-SubCell"/>
</dbReference>
<comment type="similarity">
    <text evidence="10">Belongs to the insect chemoreceptor superfamily. Heteromeric odorant receptor channel (TC 1.A.69) family.</text>
</comment>
<dbReference type="PANTHER" id="PTHR21137:SF35">
    <property type="entry name" value="ODORANT RECEPTOR 19A-RELATED"/>
    <property type="match status" value="1"/>
</dbReference>
<dbReference type="PANTHER" id="PTHR21137">
    <property type="entry name" value="ODORANT RECEPTOR"/>
    <property type="match status" value="1"/>
</dbReference>
<keyword evidence="9 10" id="KW-0807">Transducer</keyword>
<evidence type="ECO:0000256" key="8">
    <source>
        <dbReference type="ARBA" id="ARBA00023170"/>
    </source>
</evidence>
<dbReference type="GO" id="GO:0004984">
    <property type="term" value="F:olfactory receptor activity"/>
    <property type="evidence" value="ECO:0007669"/>
    <property type="project" value="InterPro"/>
</dbReference>
<protein>
    <recommendedName>
        <fullName evidence="10">Odorant receptor</fullName>
    </recommendedName>
</protein>
<dbReference type="RefSeq" id="XP_011309813.1">
    <property type="nucleotide sequence ID" value="XM_011311511.1"/>
</dbReference>
<reference evidence="12" key="1">
    <citation type="submission" date="2025-08" db="UniProtKB">
        <authorList>
            <consortium name="RefSeq"/>
        </authorList>
    </citation>
    <scope>IDENTIFICATION</scope>
    <source>
        <strain evidence="12">USDA-PBARC FA_bdor</strain>
        <tissue evidence="12">Whole organism</tissue>
    </source>
</reference>
<keyword evidence="3 10" id="KW-0716">Sensory transduction</keyword>
<keyword evidence="5 10" id="KW-0552">Olfaction</keyword>
<evidence type="ECO:0000256" key="6">
    <source>
        <dbReference type="ARBA" id="ARBA00022989"/>
    </source>
</evidence>
<evidence type="ECO:0000313" key="11">
    <source>
        <dbReference type="Proteomes" id="UP000694866"/>
    </source>
</evidence>
<evidence type="ECO:0000256" key="9">
    <source>
        <dbReference type="ARBA" id="ARBA00023224"/>
    </source>
</evidence>
<dbReference type="GeneID" id="105270514"/>
<feature type="transmembrane region" description="Helical" evidence="10">
    <location>
        <begin position="306"/>
        <end position="324"/>
    </location>
</feature>
<dbReference type="InterPro" id="IPR004117">
    <property type="entry name" value="7tm6_olfct_rcpt"/>
</dbReference>
<dbReference type="OrthoDB" id="6617147at2759"/>
<feature type="transmembrane region" description="Helical" evidence="10">
    <location>
        <begin position="194"/>
        <end position="217"/>
    </location>
</feature>
<gene>
    <name evidence="12" type="primary">LOC105270514</name>
</gene>
<evidence type="ECO:0000256" key="5">
    <source>
        <dbReference type="ARBA" id="ARBA00022725"/>
    </source>
</evidence>
<dbReference type="Proteomes" id="UP000694866">
    <property type="component" value="Unplaced"/>
</dbReference>
<feature type="transmembrane region" description="Helical" evidence="10">
    <location>
        <begin position="135"/>
        <end position="153"/>
    </location>
</feature>
<keyword evidence="8 10" id="KW-0675">Receptor</keyword>
<keyword evidence="6 10" id="KW-1133">Transmembrane helix</keyword>
<evidence type="ECO:0000313" key="12">
    <source>
        <dbReference type="RefSeq" id="XP_011309813.1"/>
    </source>
</evidence>
<evidence type="ECO:0000256" key="1">
    <source>
        <dbReference type="ARBA" id="ARBA00004651"/>
    </source>
</evidence>
<organism evidence="11 12">
    <name type="scientific">Fopius arisanus</name>
    <dbReference type="NCBI Taxonomy" id="64838"/>
    <lineage>
        <taxon>Eukaryota</taxon>
        <taxon>Metazoa</taxon>
        <taxon>Ecdysozoa</taxon>
        <taxon>Arthropoda</taxon>
        <taxon>Hexapoda</taxon>
        <taxon>Insecta</taxon>
        <taxon>Pterygota</taxon>
        <taxon>Neoptera</taxon>
        <taxon>Endopterygota</taxon>
        <taxon>Hymenoptera</taxon>
        <taxon>Apocrita</taxon>
        <taxon>Ichneumonoidea</taxon>
        <taxon>Braconidae</taxon>
        <taxon>Opiinae</taxon>
        <taxon>Fopius</taxon>
    </lineage>
</organism>
<keyword evidence="4 10" id="KW-0812">Transmembrane</keyword>
<accession>A0A9R1TIZ0</accession>
<keyword evidence="7 10" id="KW-0472">Membrane</keyword>
<evidence type="ECO:0000256" key="7">
    <source>
        <dbReference type="ARBA" id="ARBA00023136"/>
    </source>
</evidence>